<dbReference type="Proteomes" id="UP000000724">
    <property type="component" value="Contig Pc00c21"/>
</dbReference>
<evidence type="ECO:0000256" key="1">
    <source>
        <dbReference type="SAM" id="MobiDB-lite"/>
    </source>
</evidence>
<proteinExistence type="predicted"/>
<feature type="region of interest" description="Disordered" evidence="1">
    <location>
        <begin position="136"/>
        <end position="170"/>
    </location>
</feature>
<organism evidence="2 3">
    <name type="scientific">Penicillium rubens (strain ATCC 28089 / DSM 1075 / NRRL 1951 / Wisconsin 54-1255)</name>
    <name type="common">Penicillium chrysogenum</name>
    <dbReference type="NCBI Taxonomy" id="500485"/>
    <lineage>
        <taxon>Eukaryota</taxon>
        <taxon>Fungi</taxon>
        <taxon>Dikarya</taxon>
        <taxon>Ascomycota</taxon>
        <taxon>Pezizomycotina</taxon>
        <taxon>Eurotiomycetes</taxon>
        <taxon>Eurotiomycetidae</taxon>
        <taxon>Eurotiales</taxon>
        <taxon>Aspergillaceae</taxon>
        <taxon>Penicillium</taxon>
        <taxon>Penicillium chrysogenum species complex</taxon>
    </lineage>
</organism>
<dbReference type="GeneID" id="8317173"/>
<gene>
    <name evidence="2" type="ORF">Pc21g18460</name>
    <name evidence="2" type="ORF">PCH_Pc21g18460</name>
</gene>
<evidence type="ECO:0000313" key="2">
    <source>
        <dbReference type="EMBL" id="CAP96743.1"/>
    </source>
</evidence>
<evidence type="ECO:0000313" key="3">
    <source>
        <dbReference type="Proteomes" id="UP000000724"/>
    </source>
</evidence>
<name>B6HHR6_PENRW</name>
<dbReference type="eggNOG" id="ENOG502TK2A">
    <property type="taxonomic scope" value="Eukaryota"/>
</dbReference>
<keyword evidence="3" id="KW-1185">Reference proteome</keyword>
<dbReference type="OrthoDB" id="4207132at2759"/>
<protein>
    <submittedName>
        <fullName evidence="2">Pc21g18460 protein</fullName>
    </submittedName>
</protein>
<dbReference type="VEuPathDB" id="FungiDB:PCH_Pc21g18460"/>
<dbReference type="AlphaFoldDB" id="B6HHR6"/>
<dbReference type="EMBL" id="AM920436">
    <property type="protein sequence ID" value="CAP96743.1"/>
    <property type="molecule type" value="Genomic_DNA"/>
</dbReference>
<dbReference type="HOGENOM" id="CLU_556803_0_0_1"/>
<dbReference type="KEGG" id="pcs:N7525_008359"/>
<feature type="compositionally biased region" description="Polar residues" evidence="1">
    <location>
        <begin position="146"/>
        <end position="161"/>
    </location>
</feature>
<accession>B6HHR6</accession>
<dbReference type="OMA" id="TAYIRIW"/>
<sequence>MEHISNVILRHSHLKSYRSPSTEALNRCNRSQDAAASARVEMTELEKISSDVDWLNAAPQFPSCQIRTPLQELSSLIPHIVRKPPPNHPFYLETSLRPLSTTRRESLRRARRVSSLRPWRSTSRFAGLWRPRMIGGQVDDDRKDGFTNSEAKSSTQESSPSVLKKGSAGFGRDGAKNNPYFRDSKVFLMRQWSIIPTLEGWRLRYVISSLLLLLHVFPVQFSLNLTHLISTFSDRMDSDRSWFRGPPLYTISFGLPAPSKWKVIEKVNEKASQLEESELEESVSQVSYALIKYRCQNWNNKAQTAYIRIWKQIPHFETEIDDPDIRAQQAKPNWIPEELIAYKELTDKNSDVTPRLLGWSREQQDGSGLVPGGFLVSLAWEEVPGTQLGDQLGSEAFWKLDQDERKRVRDAFKVTISKIKRLGYQPLFAGGRNLVWDSTSNTLFMVGFREWASAKPKPWSEQQFSWFGLVKIPEKFNWSTWDGDTSSWEF</sequence>
<reference evidence="2 3" key="1">
    <citation type="journal article" date="2008" name="Nat. Biotechnol.">
        <title>Genome sequencing and analysis of the filamentous fungus Penicillium chrysogenum.</title>
        <authorList>
            <person name="van den Berg M.A."/>
            <person name="Albang R."/>
            <person name="Albermann K."/>
            <person name="Badger J.H."/>
            <person name="Daran J.-M."/>
            <person name="Driessen A.J.M."/>
            <person name="Garcia-Estrada C."/>
            <person name="Fedorova N.D."/>
            <person name="Harris D.M."/>
            <person name="Heijne W.H.M."/>
            <person name="Joardar V.S."/>
            <person name="Kiel J.A.K.W."/>
            <person name="Kovalchuk A."/>
            <person name="Martin J.F."/>
            <person name="Nierman W.C."/>
            <person name="Nijland J.G."/>
            <person name="Pronk J.T."/>
            <person name="Roubos J.A."/>
            <person name="van der Klei I.J."/>
            <person name="van Peij N.N.M.E."/>
            <person name="Veenhuis M."/>
            <person name="von Doehren H."/>
            <person name="Wagner C."/>
            <person name="Wortman J.R."/>
            <person name="Bovenberg R.A.L."/>
        </authorList>
    </citation>
    <scope>NUCLEOTIDE SEQUENCE [LARGE SCALE GENOMIC DNA]</scope>
    <source>
        <strain evidence="3">ATCC 28089 / DSM 1075 / NRRL 1951 / Wisconsin 54-1255</strain>
    </source>
</reference>
<dbReference type="BioCyc" id="PCHR:PC21G18460-MONOMER"/>